<keyword evidence="7 9" id="KW-0496">Mitochondrion</keyword>
<evidence type="ECO:0000313" key="11">
    <source>
        <dbReference type="Proteomes" id="UP000747399"/>
    </source>
</evidence>
<dbReference type="EMBL" id="BNCO01000003">
    <property type="protein sequence ID" value="GIL46424.1"/>
    <property type="molecule type" value="Genomic_DNA"/>
</dbReference>
<dbReference type="GO" id="GO:0005743">
    <property type="term" value="C:mitochondrial inner membrane"/>
    <property type="evidence" value="ECO:0007669"/>
    <property type="project" value="UniProtKB-SubCell"/>
</dbReference>
<gene>
    <name evidence="10" type="ORF">Vafri_3424</name>
</gene>
<keyword evidence="5 9" id="KW-0999">Mitochondrion inner membrane</keyword>
<keyword evidence="6" id="KW-1133">Transmembrane helix</keyword>
<sequence length="158" mass="17774">LIFAVDFADLYLLLRQSVSTRTFSLVSVPTTIWLETWPFVLRTLHCGTFSYGIMTVAQKLQAFWNHPAGPKTIHFWAPTFKWGISLANIADINRPAEKISLPQQCAITATGIIWSRYSTQITPVNYNLLAVNAFMAVTGAYQLFRKISYDMAQPAVTP</sequence>
<evidence type="ECO:0000256" key="1">
    <source>
        <dbReference type="ARBA" id="ARBA00004448"/>
    </source>
</evidence>
<dbReference type="AlphaFoldDB" id="A0A8J4ARY1"/>
<keyword evidence="3 9" id="KW-0813">Transport</keyword>
<reference evidence="10" key="1">
    <citation type="journal article" date="2021" name="Proc. Natl. Acad. Sci. U.S.A.">
        <title>Three genomes in the algal genus Volvox reveal the fate of a haploid sex-determining region after a transition to homothallism.</title>
        <authorList>
            <person name="Yamamoto K."/>
            <person name="Hamaji T."/>
            <person name="Kawai-Toyooka H."/>
            <person name="Matsuzaki R."/>
            <person name="Takahashi F."/>
            <person name="Nishimura Y."/>
            <person name="Kawachi M."/>
            <person name="Noguchi H."/>
            <person name="Minakuchi Y."/>
            <person name="Umen J.G."/>
            <person name="Toyoda A."/>
            <person name="Nozaki H."/>
        </authorList>
    </citation>
    <scope>NUCLEOTIDE SEQUENCE</scope>
    <source>
        <strain evidence="10">NIES-3780</strain>
    </source>
</reference>
<dbReference type="InterPro" id="IPR005336">
    <property type="entry name" value="MPC"/>
</dbReference>
<keyword evidence="8" id="KW-0472">Membrane</keyword>
<organism evidence="10 11">
    <name type="scientific">Volvox africanus</name>
    <dbReference type="NCBI Taxonomy" id="51714"/>
    <lineage>
        <taxon>Eukaryota</taxon>
        <taxon>Viridiplantae</taxon>
        <taxon>Chlorophyta</taxon>
        <taxon>core chlorophytes</taxon>
        <taxon>Chlorophyceae</taxon>
        <taxon>CS clade</taxon>
        <taxon>Chlamydomonadales</taxon>
        <taxon>Volvocaceae</taxon>
        <taxon>Volvox</taxon>
    </lineage>
</organism>
<feature type="non-terminal residue" evidence="10">
    <location>
        <position position="158"/>
    </location>
</feature>
<comment type="similarity">
    <text evidence="2 9">Belongs to the mitochondrial pyruvate carrier (MPC) (TC 2.A.105) family.</text>
</comment>
<dbReference type="Proteomes" id="UP000747399">
    <property type="component" value="Unassembled WGS sequence"/>
</dbReference>
<dbReference type="GO" id="GO:0006850">
    <property type="term" value="P:pyruvate import into mitochondria"/>
    <property type="evidence" value="ECO:0007669"/>
    <property type="project" value="InterPro"/>
</dbReference>
<proteinExistence type="inferred from homology"/>
<evidence type="ECO:0000256" key="9">
    <source>
        <dbReference type="RuleBase" id="RU363100"/>
    </source>
</evidence>
<evidence type="ECO:0000256" key="4">
    <source>
        <dbReference type="ARBA" id="ARBA00022692"/>
    </source>
</evidence>
<evidence type="ECO:0000256" key="2">
    <source>
        <dbReference type="ARBA" id="ARBA00006416"/>
    </source>
</evidence>
<evidence type="ECO:0000256" key="7">
    <source>
        <dbReference type="ARBA" id="ARBA00023128"/>
    </source>
</evidence>
<dbReference type="PANTHER" id="PTHR14154">
    <property type="entry name" value="UPF0041 BRAIN PROTEIN 44-RELATED"/>
    <property type="match status" value="1"/>
</dbReference>
<dbReference type="Pfam" id="PF03650">
    <property type="entry name" value="MPC"/>
    <property type="match status" value="1"/>
</dbReference>
<evidence type="ECO:0000256" key="5">
    <source>
        <dbReference type="ARBA" id="ARBA00022792"/>
    </source>
</evidence>
<comment type="function">
    <text evidence="9">Mediates the uptake of pyruvate into mitochondria.</text>
</comment>
<evidence type="ECO:0000256" key="6">
    <source>
        <dbReference type="ARBA" id="ARBA00022989"/>
    </source>
</evidence>
<keyword evidence="4" id="KW-0812">Transmembrane</keyword>
<keyword evidence="11" id="KW-1185">Reference proteome</keyword>
<comment type="subcellular location">
    <subcellularLocation>
        <location evidence="1 9">Mitochondrion inner membrane</location>
        <topology evidence="1 9">Multi-pass membrane protein</topology>
    </subcellularLocation>
</comment>
<name>A0A8J4ARY1_9CHLO</name>
<evidence type="ECO:0000256" key="3">
    <source>
        <dbReference type="ARBA" id="ARBA00022448"/>
    </source>
</evidence>
<accession>A0A8J4ARY1</accession>
<evidence type="ECO:0000256" key="8">
    <source>
        <dbReference type="ARBA" id="ARBA00023136"/>
    </source>
</evidence>
<comment type="caution">
    <text evidence="10">The sequence shown here is derived from an EMBL/GenBank/DDBJ whole genome shotgun (WGS) entry which is preliminary data.</text>
</comment>
<evidence type="ECO:0000313" key="10">
    <source>
        <dbReference type="EMBL" id="GIL46424.1"/>
    </source>
</evidence>
<protein>
    <recommendedName>
        <fullName evidence="9">Mitochondrial pyruvate carrier</fullName>
    </recommendedName>
</protein>